<evidence type="ECO:0000256" key="5">
    <source>
        <dbReference type="ARBA" id="ARBA00045658"/>
    </source>
</evidence>
<keyword evidence="2" id="KW-0378">Hydrolase</keyword>
<dbReference type="GO" id="GO:0016787">
    <property type="term" value="F:hydrolase activity"/>
    <property type="evidence" value="ECO:0007669"/>
    <property type="project" value="UniProtKB-KW"/>
</dbReference>
<dbReference type="CDD" id="cd03112">
    <property type="entry name" value="CobW-like"/>
    <property type="match status" value="1"/>
</dbReference>
<name>A0A2Z3HA26_9BACT</name>
<dbReference type="InterPro" id="IPR027417">
    <property type="entry name" value="P-loop_NTPase"/>
</dbReference>
<dbReference type="OrthoDB" id="9808822at2"/>
<dbReference type="EMBL" id="CP025958">
    <property type="protein sequence ID" value="AWM38534.1"/>
    <property type="molecule type" value="Genomic_DNA"/>
</dbReference>
<comment type="function">
    <text evidence="5">Zinc chaperone that directly transfers zinc cofactor to target proteins, thereby activating them. Zinc is transferred from the CXCC motif in the GTPase domain to the zinc binding site in target proteins in a process requiring GTP hydrolysis.</text>
</comment>
<feature type="domain" description="CobW C-terminal" evidence="7">
    <location>
        <begin position="354"/>
        <end position="447"/>
    </location>
</feature>
<dbReference type="Pfam" id="PF02492">
    <property type="entry name" value="cobW"/>
    <property type="match status" value="1"/>
</dbReference>
<evidence type="ECO:0000256" key="6">
    <source>
        <dbReference type="ARBA" id="ARBA00049117"/>
    </source>
</evidence>
<dbReference type="Gene3D" id="3.30.1220.10">
    <property type="entry name" value="CobW-like, C-terminal domain"/>
    <property type="match status" value="1"/>
</dbReference>
<evidence type="ECO:0000256" key="3">
    <source>
        <dbReference type="ARBA" id="ARBA00023186"/>
    </source>
</evidence>
<evidence type="ECO:0000313" key="8">
    <source>
        <dbReference type="EMBL" id="AWM38534.1"/>
    </source>
</evidence>
<dbReference type="SUPFAM" id="SSF52540">
    <property type="entry name" value="P-loop containing nucleoside triphosphate hydrolases"/>
    <property type="match status" value="1"/>
</dbReference>
<evidence type="ECO:0000259" key="7">
    <source>
        <dbReference type="SMART" id="SM00833"/>
    </source>
</evidence>
<evidence type="ECO:0000256" key="4">
    <source>
        <dbReference type="ARBA" id="ARBA00034320"/>
    </source>
</evidence>
<protein>
    <submittedName>
        <fullName evidence="8">Cobalamin biosynthesis protein CobW</fullName>
    </submittedName>
</protein>
<dbReference type="KEGG" id="gog:C1280_17135"/>
<dbReference type="Proteomes" id="UP000245802">
    <property type="component" value="Chromosome"/>
</dbReference>
<comment type="catalytic activity">
    <reaction evidence="6">
        <text>GTP + H2O = GDP + phosphate + H(+)</text>
        <dbReference type="Rhea" id="RHEA:19669"/>
        <dbReference type="ChEBI" id="CHEBI:15377"/>
        <dbReference type="ChEBI" id="CHEBI:15378"/>
        <dbReference type="ChEBI" id="CHEBI:37565"/>
        <dbReference type="ChEBI" id="CHEBI:43474"/>
        <dbReference type="ChEBI" id="CHEBI:58189"/>
    </reaction>
    <physiologicalReaction direction="left-to-right" evidence="6">
        <dbReference type="Rhea" id="RHEA:19670"/>
    </physiologicalReaction>
</comment>
<proteinExistence type="inferred from homology"/>
<comment type="similarity">
    <text evidence="4">Belongs to the SIMIBI class G3E GTPase family. ZNG1 subfamily.</text>
</comment>
<keyword evidence="3" id="KW-0143">Chaperone</keyword>
<evidence type="ECO:0000256" key="2">
    <source>
        <dbReference type="ARBA" id="ARBA00022801"/>
    </source>
</evidence>
<dbReference type="Pfam" id="PF07683">
    <property type="entry name" value="CobW_C"/>
    <property type="match status" value="1"/>
</dbReference>
<dbReference type="InterPro" id="IPR051316">
    <property type="entry name" value="Zinc-reg_GTPase_activator"/>
</dbReference>
<dbReference type="PANTHER" id="PTHR13748">
    <property type="entry name" value="COBW-RELATED"/>
    <property type="match status" value="1"/>
</dbReference>
<sequence length="448" mass="49063">MPATNDRVPVTVLTGFLGSGKTTLLNHILTANHGKRIAVIENEFGEVGIDQDLVIRAEEEVFEMNNGCICCTVRGDLIRILGNLMKRKDKFDYIVVETTGMADPGPVAQTFFVDDEVGRKTRLDGIVTLIDAKHVHDHWDSDEVRTQIAFADVLLLNKTDLVSARELDALEARIKGMNGAAKLYRTRNSVVEMDRILNVGGFNLDRALEVDPQFLEPEYPFEWGGVYELVAGEYAFVCGDGPDPAMNVALLPCPSADEAGRKAVETDAVLLFSDEEHGVAPGDPLPVGKRLSQLQLPEGGPKRFPVPIAEAGCYALFTEHGPDEFGAELVGPAGALAPTATHEYKPDHEHDDEVSSVGITVPGDLDMDRLNAWMSELLQTRGTDIFRMKGVLSIKGDKNRFVFQGVHMLLDARPDRPWGAAPRSNKLIFIGRNLDRTALTDGFKSCLA</sequence>
<dbReference type="RefSeq" id="WP_010036547.1">
    <property type="nucleotide sequence ID" value="NZ_CP025958.1"/>
</dbReference>
<dbReference type="InterPro" id="IPR003495">
    <property type="entry name" value="CobW/HypB/UreG_nucleotide-bd"/>
</dbReference>
<dbReference type="GO" id="GO:0005737">
    <property type="term" value="C:cytoplasm"/>
    <property type="evidence" value="ECO:0007669"/>
    <property type="project" value="TreeGrafter"/>
</dbReference>
<dbReference type="AlphaFoldDB" id="A0A2Z3HA26"/>
<dbReference type="Gene3D" id="3.40.50.300">
    <property type="entry name" value="P-loop containing nucleotide triphosphate hydrolases"/>
    <property type="match status" value="1"/>
</dbReference>
<dbReference type="InterPro" id="IPR036627">
    <property type="entry name" value="CobW-likC_sf"/>
</dbReference>
<dbReference type="SUPFAM" id="SSF90002">
    <property type="entry name" value="Hypothetical protein YjiA, C-terminal domain"/>
    <property type="match status" value="1"/>
</dbReference>
<organism evidence="8 9">
    <name type="scientific">Gemmata obscuriglobus</name>
    <dbReference type="NCBI Taxonomy" id="114"/>
    <lineage>
        <taxon>Bacteria</taxon>
        <taxon>Pseudomonadati</taxon>
        <taxon>Planctomycetota</taxon>
        <taxon>Planctomycetia</taxon>
        <taxon>Gemmatales</taxon>
        <taxon>Gemmataceae</taxon>
        <taxon>Gemmata</taxon>
    </lineage>
</organism>
<evidence type="ECO:0000256" key="1">
    <source>
        <dbReference type="ARBA" id="ARBA00022741"/>
    </source>
</evidence>
<evidence type="ECO:0000313" key="9">
    <source>
        <dbReference type="Proteomes" id="UP000245802"/>
    </source>
</evidence>
<dbReference type="GO" id="GO:0000166">
    <property type="term" value="F:nucleotide binding"/>
    <property type="evidence" value="ECO:0007669"/>
    <property type="project" value="UniProtKB-KW"/>
</dbReference>
<reference evidence="8 9" key="1">
    <citation type="submission" date="2018-01" db="EMBL/GenBank/DDBJ databases">
        <title>G. obscuriglobus.</title>
        <authorList>
            <person name="Franke J."/>
            <person name="Blomberg W."/>
            <person name="Selmecki A."/>
        </authorList>
    </citation>
    <scope>NUCLEOTIDE SEQUENCE [LARGE SCALE GENOMIC DNA]</scope>
    <source>
        <strain evidence="8 9">DSM 5831</strain>
    </source>
</reference>
<keyword evidence="1" id="KW-0547">Nucleotide-binding</keyword>
<dbReference type="PANTHER" id="PTHR13748:SF62">
    <property type="entry name" value="COBW DOMAIN-CONTAINING PROTEIN"/>
    <property type="match status" value="1"/>
</dbReference>
<accession>A0A2Z3HA26</accession>
<dbReference type="SMART" id="SM00833">
    <property type="entry name" value="CobW_C"/>
    <property type="match status" value="1"/>
</dbReference>
<keyword evidence="9" id="KW-1185">Reference proteome</keyword>
<gene>
    <name evidence="8" type="ORF">C1280_17135</name>
</gene>
<dbReference type="InterPro" id="IPR011629">
    <property type="entry name" value="CobW-like_C"/>
</dbReference>